<dbReference type="EMBL" id="JAGTTN010000001">
    <property type="protein sequence ID" value="MCC2031313.1"/>
    <property type="molecule type" value="Genomic_DNA"/>
</dbReference>
<comment type="caution">
    <text evidence="2">The sequence shown here is derived from an EMBL/GenBank/DDBJ whole genome shotgun (WGS) entry which is preliminary data.</text>
</comment>
<dbReference type="Pfam" id="PF22564">
    <property type="entry name" value="HAAS"/>
    <property type="match status" value="1"/>
</dbReference>
<feature type="transmembrane region" description="Helical" evidence="1">
    <location>
        <begin position="217"/>
        <end position="237"/>
    </location>
</feature>
<feature type="transmembrane region" description="Helical" evidence="1">
    <location>
        <begin position="177"/>
        <end position="197"/>
    </location>
</feature>
<name>A0A9X1LTE4_9MICO</name>
<keyword evidence="3" id="KW-1185">Reference proteome</keyword>
<reference evidence="2" key="1">
    <citation type="submission" date="2021-04" db="EMBL/GenBank/DDBJ databases">
        <title>Microbacterium tenobrionis sp. nov. and Microbacterium allomyrinae sp. nov., isolated from larvae of Tenobrio molitor and Allomyrina dichotoma, respectively.</title>
        <authorList>
            <person name="Lee S.D."/>
        </authorList>
    </citation>
    <scope>NUCLEOTIDE SEQUENCE</scope>
    <source>
        <strain evidence="2">BWT-G7</strain>
    </source>
</reference>
<evidence type="ECO:0000313" key="2">
    <source>
        <dbReference type="EMBL" id="MCC2031313.1"/>
    </source>
</evidence>
<sequence>MPPTTLTDRYVDAAMRTVPEAQRADLAAELRGSIDDQIEARIADGLAPETAERAVLTDLGDPDKLAAQYTDRPLWLIGPRYFLTWWRLTKLLWAIVPICAAFGVALGQVLAGAGIGETIGTVVSVVIAVIVHIGFWTTLVFFIVERSSRGADVGFVGEWTLDQLPEPKQKGTGLSDLVASLVFLAVAAGAILWDHFVGVVYLAEHGGWMPFLAPGLWPWWIGALFVLMVLEALLAVYVHAKGRWDLASATVNAILNLAIAVPAVWLLTQQQLINPEFFAAVIPADSAQTVDTVVTTLFGFGIVAIAAWDTIDAFLKARRAR</sequence>
<evidence type="ECO:0000313" key="3">
    <source>
        <dbReference type="Proteomes" id="UP001139354"/>
    </source>
</evidence>
<keyword evidence="1" id="KW-0472">Membrane</keyword>
<dbReference type="InterPro" id="IPR047928">
    <property type="entry name" value="Perm_prefix_1"/>
</dbReference>
<dbReference type="RefSeq" id="WP_229383202.1">
    <property type="nucleotide sequence ID" value="NZ_JAGTTN010000001.1"/>
</dbReference>
<dbReference type="AlphaFoldDB" id="A0A9X1LTE4"/>
<feature type="transmembrane region" description="Helical" evidence="1">
    <location>
        <begin position="91"/>
        <end position="115"/>
    </location>
</feature>
<proteinExistence type="predicted"/>
<keyword evidence="1" id="KW-1133">Transmembrane helix</keyword>
<dbReference type="Proteomes" id="UP001139354">
    <property type="component" value="Unassembled WGS sequence"/>
</dbReference>
<keyword evidence="1" id="KW-0812">Transmembrane</keyword>
<protein>
    <submittedName>
        <fullName evidence="2">Uncharacterized protein</fullName>
    </submittedName>
</protein>
<dbReference type="NCBIfam" id="NF038403">
    <property type="entry name" value="perm_prefix_1"/>
    <property type="match status" value="1"/>
</dbReference>
<gene>
    <name evidence="2" type="ORF">KEC57_03860</name>
</gene>
<accession>A0A9X1LTE4</accession>
<feature type="transmembrane region" description="Helical" evidence="1">
    <location>
        <begin position="121"/>
        <end position="144"/>
    </location>
</feature>
<evidence type="ECO:0000256" key="1">
    <source>
        <dbReference type="SAM" id="Phobius"/>
    </source>
</evidence>
<feature type="transmembrane region" description="Helical" evidence="1">
    <location>
        <begin position="293"/>
        <end position="315"/>
    </location>
</feature>
<feature type="transmembrane region" description="Helical" evidence="1">
    <location>
        <begin position="249"/>
        <end position="268"/>
    </location>
</feature>
<organism evidence="2 3">
    <name type="scientific">Microbacterium allomyrinae</name>
    <dbReference type="NCBI Taxonomy" id="2830666"/>
    <lineage>
        <taxon>Bacteria</taxon>
        <taxon>Bacillati</taxon>
        <taxon>Actinomycetota</taxon>
        <taxon>Actinomycetes</taxon>
        <taxon>Micrococcales</taxon>
        <taxon>Microbacteriaceae</taxon>
        <taxon>Microbacterium</taxon>
    </lineage>
</organism>